<organism evidence="1 2">
    <name type="scientific">Leptidea sinapis</name>
    <dbReference type="NCBI Taxonomy" id="189913"/>
    <lineage>
        <taxon>Eukaryota</taxon>
        <taxon>Metazoa</taxon>
        <taxon>Ecdysozoa</taxon>
        <taxon>Arthropoda</taxon>
        <taxon>Hexapoda</taxon>
        <taxon>Insecta</taxon>
        <taxon>Pterygota</taxon>
        <taxon>Neoptera</taxon>
        <taxon>Endopterygota</taxon>
        <taxon>Lepidoptera</taxon>
        <taxon>Glossata</taxon>
        <taxon>Ditrysia</taxon>
        <taxon>Papilionoidea</taxon>
        <taxon>Pieridae</taxon>
        <taxon>Dismorphiinae</taxon>
        <taxon>Leptidea</taxon>
    </lineage>
</organism>
<dbReference type="Proteomes" id="UP000324832">
    <property type="component" value="Unassembled WGS sequence"/>
</dbReference>
<evidence type="ECO:0000313" key="1">
    <source>
        <dbReference type="EMBL" id="VVD06034.1"/>
    </source>
</evidence>
<gene>
    <name evidence="1" type="ORF">LSINAPIS_LOCUS15467</name>
</gene>
<protein>
    <submittedName>
        <fullName evidence="1">Uncharacterized protein</fullName>
    </submittedName>
</protein>
<proteinExistence type="predicted"/>
<dbReference type="AlphaFoldDB" id="A0A5E4R9Z8"/>
<sequence>MIPPTPLLPLRHSPLHVTTAGRRSLLVRTTHTAHWFPVDFPSPVKHHQFLVLHLLEDLTDLKIGKSMLLVGGQLQEECNVMISTTKIVLVCQKLFCQMLEQMMISIFLSLLFLNKIIISLNLG</sequence>
<evidence type="ECO:0000313" key="2">
    <source>
        <dbReference type="Proteomes" id="UP000324832"/>
    </source>
</evidence>
<keyword evidence="2" id="KW-1185">Reference proteome</keyword>
<name>A0A5E4R9Z8_9NEOP</name>
<dbReference type="EMBL" id="FZQP02007062">
    <property type="protein sequence ID" value="VVD06034.1"/>
    <property type="molecule type" value="Genomic_DNA"/>
</dbReference>
<reference evidence="1 2" key="1">
    <citation type="submission" date="2017-07" db="EMBL/GenBank/DDBJ databases">
        <authorList>
            <person name="Talla V."/>
            <person name="Backstrom N."/>
        </authorList>
    </citation>
    <scope>NUCLEOTIDE SEQUENCE [LARGE SCALE GENOMIC DNA]</scope>
</reference>
<accession>A0A5E4R9Z8</accession>